<name>A0A9X2J667_9GAMM</name>
<evidence type="ECO:0000313" key="4">
    <source>
        <dbReference type="Proteomes" id="UP001139028"/>
    </source>
</evidence>
<dbReference type="Pfam" id="PF21028">
    <property type="entry name" value="DUF1285_C"/>
    <property type="match status" value="1"/>
</dbReference>
<proteinExistence type="predicted"/>
<dbReference type="InterPro" id="IPR023361">
    <property type="entry name" value="DUF1285_beta_roll_sf"/>
</dbReference>
<dbReference type="InterPro" id="IPR048342">
    <property type="entry name" value="DUF1285_C"/>
</dbReference>
<evidence type="ECO:0000259" key="1">
    <source>
        <dbReference type="Pfam" id="PF06938"/>
    </source>
</evidence>
<protein>
    <submittedName>
        <fullName evidence="3">DUF1285 domain-containing protein</fullName>
    </submittedName>
</protein>
<dbReference type="AlphaFoldDB" id="A0A9X2J667"/>
<evidence type="ECO:0000259" key="2">
    <source>
        <dbReference type="Pfam" id="PF21028"/>
    </source>
</evidence>
<feature type="domain" description="DUF1285" evidence="1">
    <location>
        <begin position="1"/>
        <end position="52"/>
    </location>
</feature>
<evidence type="ECO:0000313" key="3">
    <source>
        <dbReference type="EMBL" id="MCO1335114.1"/>
    </source>
</evidence>
<dbReference type="Pfam" id="PF06938">
    <property type="entry name" value="DUF1285_N"/>
    <property type="match status" value="1"/>
</dbReference>
<gene>
    <name evidence="3" type="ORF">MO867_12310</name>
</gene>
<comment type="caution">
    <text evidence="3">The sequence shown here is derived from an EMBL/GenBank/DDBJ whole genome shotgun (WGS) entry which is preliminary data.</text>
</comment>
<dbReference type="Gene3D" id="3.10.540.10">
    <property type="entry name" value="duf1285 like domain"/>
    <property type="match status" value="1"/>
</dbReference>
<accession>A0A9X2J667</accession>
<dbReference type="EMBL" id="JALBWM010000050">
    <property type="protein sequence ID" value="MCO1335114.1"/>
    <property type="molecule type" value="Genomic_DNA"/>
</dbReference>
<organism evidence="3 4">
    <name type="scientific">Microbulbifer okhotskensis</name>
    <dbReference type="NCBI Taxonomy" id="2926617"/>
    <lineage>
        <taxon>Bacteria</taxon>
        <taxon>Pseudomonadati</taxon>
        <taxon>Pseudomonadota</taxon>
        <taxon>Gammaproteobacteria</taxon>
        <taxon>Cellvibrionales</taxon>
        <taxon>Microbulbiferaceae</taxon>
        <taxon>Microbulbifer</taxon>
    </lineage>
</organism>
<sequence>MVIKRDGRWIHEGAEIRRQPLVKLFASILKCEKNEYFLVTPAEKLRITVEDVPFVATQVARDPNDTKQCLLLTTNVGDIVELKREAQWQLRDFGSPQQLVPYIEVRNGLKARVSRDVFYQLVDWAREVDSHKGKLFVQSNSFDFLLGDYS</sequence>
<feature type="domain" description="DUF1285" evidence="2">
    <location>
        <begin position="53"/>
        <end position="145"/>
    </location>
</feature>
<keyword evidence="4" id="KW-1185">Reference proteome</keyword>
<dbReference type="Gene3D" id="2.30.270.10">
    <property type="entry name" value="duf1285 protein"/>
    <property type="match status" value="1"/>
</dbReference>
<dbReference type="PIRSF" id="PIRSF029557">
    <property type="entry name" value="UCP029557"/>
    <property type="match status" value="1"/>
</dbReference>
<dbReference type="InterPro" id="IPR010707">
    <property type="entry name" value="DUF1285"/>
</dbReference>
<dbReference type="Proteomes" id="UP001139028">
    <property type="component" value="Unassembled WGS sequence"/>
</dbReference>
<dbReference type="InterPro" id="IPR048341">
    <property type="entry name" value="DUF1285_N"/>
</dbReference>
<reference evidence="3" key="1">
    <citation type="journal article" date="2022" name="Arch. Microbiol.">
        <title>Microbulbifer okhotskensis sp. nov., isolated from a deep bottom sediment of the Okhotsk Sea.</title>
        <authorList>
            <person name="Romanenko L."/>
            <person name="Kurilenko V."/>
            <person name="Otstavnykh N."/>
            <person name="Velansky P."/>
            <person name="Isaeva M."/>
            <person name="Mikhailov V."/>
        </authorList>
    </citation>
    <scope>NUCLEOTIDE SEQUENCE</scope>
    <source>
        <strain evidence="3">OS29</strain>
    </source>
</reference>